<dbReference type="OrthoDB" id="9802503at2"/>
<feature type="binding site" description="in other chain" evidence="15">
    <location>
        <begin position="186"/>
        <end position="188"/>
    </location>
    <ligand>
        <name>ADP</name>
        <dbReference type="ChEBI" id="CHEBI:456216"/>
        <note>allosteric activator; ligand shared between dimeric partners</note>
    </ligand>
</feature>
<feature type="binding site" description="in other chain" evidence="15">
    <location>
        <position position="155"/>
    </location>
    <ligand>
        <name>ADP</name>
        <dbReference type="ChEBI" id="CHEBI:456216"/>
        <note>allosteric activator; ligand shared between dimeric partners</note>
    </ligand>
</feature>
<dbReference type="GO" id="GO:0030388">
    <property type="term" value="P:fructose 1,6-bisphosphate metabolic process"/>
    <property type="evidence" value="ECO:0007669"/>
    <property type="project" value="TreeGrafter"/>
</dbReference>
<dbReference type="GO" id="GO:0005945">
    <property type="term" value="C:6-phosphofructokinase complex"/>
    <property type="evidence" value="ECO:0007669"/>
    <property type="project" value="TreeGrafter"/>
</dbReference>
<dbReference type="PIRSF" id="PIRSF000532">
    <property type="entry name" value="ATP_PFK_prok"/>
    <property type="match status" value="1"/>
</dbReference>
<evidence type="ECO:0000256" key="3">
    <source>
        <dbReference type="ARBA" id="ARBA00004496"/>
    </source>
</evidence>
<evidence type="ECO:0000313" key="17">
    <source>
        <dbReference type="EMBL" id="MBB6477484.1"/>
    </source>
</evidence>
<feature type="domain" description="Phosphofructokinase" evidence="16">
    <location>
        <begin position="4"/>
        <end position="276"/>
    </location>
</feature>
<dbReference type="InterPro" id="IPR022953">
    <property type="entry name" value="ATP_PFK"/>
</dbReference>
<feature type="binding site" description="in other chain" evidence="15">
    <location>
        <position position="223"/>
    </location>
    <ligand>
        <name>substrate</name>
        <note>ligand shared between dimeric partners</note>
    </ligand>
</feature>
<dbReference type="InterPro" id="IPR012003">
    <property type="entry name" value="ATP_PFK_prok-type"/>
</dbReference>
<sequence length="320" mass="33901">MVRKVAVLTSGGDAPGMNAALRAVVRAAIYRDWNVVGIRRGYAGLLEEDYLPLFRRSVGGIIHRGGTMLRTARSPEFKEPIRQKQALDFLERINVDGLIVIGGDGSLQGAASLSAQGLPTVTIPATIDNDMAGTEDTIGFDTAVNTIVHAVNAIRDTAFSHERIAVIEVMGRSRGHLALTAAAACGAEAVLVPELPVSMDALVERLQTCRYNGKHDGIVIVAEGAAKGADVSQAISERTAFEPSVTVLGYIQRGGAPSAHDSILASRLGAAAVTALEGNDTAHLIASRAQNIVAVPYAELSQTKRELDMELYQLVHELSM</sequence>
<dbReference type="Pfam" id="PF00365">
    <property type="entry name" value="PFK"/>
    <property type="match status" value="1"/>
</dbReference>
<dbReference type="Gene3D" id="3.40.50.450">
    <property type="match status" value="1"/>
</dbReference>
<dbReference type="GO" id="GO:0070095">
    <property type="term" value="F:fructose-6-phosphate binding"/>
    <property type="evidence" value="ECO:0007669"/>
    <property type="project" value="TreeGrafter"/>
</dbReference>
<evidence type="ECO:0000256" key="12">
    <source>
        <dbReference type="ARBA" id="ARBA00022842"/>
    </source>
</evidence>
<keyword evidence="13 15" id="KW-0324">Glycolysis</keyword>
<keyword evidence="10 15" id="KW-0418">Kinase</keyword>
<feature type="binding site" description="in other chain" evidence="15">
    <location>
        <begin position="214"/>
        <end position="216"/>
    </location>
    <ligand>
        <name>ADP</name>
        <dbReference type="ChEBI" id="CHEBI:456216"/>
        <note>allosteric activator; ligand shared between dimeric partners</note>
    </ligand>
</feature>
<dbReference type="GO" id="GO:0016208">
    <property type="term" value="F:AMP binding"/>
    <property type="evidence" value="ECO:0007669"/>
    <property type="project" value="TreeGrafter"/>
</dbReference>
<comment type="function">
    <text evidence="2 15">Catalyzes the phosphorylation of D-fructose 6-phosphate to fructose 1,6-bisphosphate by ATP, the first committing step of glycolysis.</text>
</comment>
<proteinExistence type="inferred from homology"/>
<evidence type="ECO:0000256" key="2">
    <source>
        <dbReference type="ARBA" id="ARBA00002659"/>
    </source>
</evidence>
<evidence type="ECO:0000313" key="18">
    <source>
        <dbReference type="Proteomes" id="UP000591941"/>
    </source>
</evidence>
<feature type="binding site" evidence="15">
    <location>
        <begin position="22"/>
        <end position="26"/>
    </location>
    <ligand>
        <name>ADP</name>
        <dbReference type="ChEBI" id="CHEBI:456216"/>
        <note>allosteric activator; ligand shared between dimeric partners</note>
    </ligand>
</feature>
<dbReference type="PRINTS" id="PR00476">
    <property type="entry name" value="PHFRCTKINASE"/>
</dbReference>
<dbReference type="GO" id="GO:0046872">
    <property type="term" value="F:metal ion binding"/>
    <property type="evidence" value="ECO:0007669"/>
    <property type="project" value="UniProtKB-KW"/>
</dbReference>
<reference evidence="17 18" key="1">
    <citation type="submission" date="2020-08" db="EMBL/GenBank/DDBJ databases">
        <title>Genomic Encyclopedia of Type Strains, Phase IV (KMG-IV): sequencing the most valuable type-strain genomes for metagenomic binning, comparative biology and taxonomic classification.</title>
        <authorList>
            <person name="Goeker M."/>
        </authorList>
    </citation>
    <scope>NUCLEOTIDE SEQUENCE [LARGE SCALE GENOMIC DNA]</scope>
    <source>
        <strain evidence="17 18">DSM 21255</strain>
    </source>
</reference>
<comment type="subunit">
    <text evidence="15">Homotetramer.</text>
</comment>
<comment type="activity regulation">
    <text evidence="15">Allosterically activated by ADP and other diphosphonucleosides, and allosterically inhibited by phosphoenolpyruvate.</text>
</comment>
<dbReference type="GO" id="GO:0042802">
    <property type="term" value="F:identical protein binding"/>
    <property type="evidence" value="ECO:0007669"/>
    <property type="project" value="TreeGrafter"/>
</dbReference>
<keyword evidence="7 15" id="KW-0808">Transferase</keyword>
<evidence type="ECO:0000256" key="5">
    <source>
        <dbReference type="ARBA" id="ARBA00022490"/>
    </source>
</evidence>
<dbReference type="SUPFAM" id="SSF53784">
    <property type="entry name" value="Phosphofructokinase"/>
    <property type="match status" value="1"/>
</dbReference>
<keyword evidence="8 15" id="KW-0479">Metal-binding</keyword>
<evidence type="ECO:0000256" key="13">
    <source>
        <dbReference type="ARBA" id="ARBA00023152"/>
    </source>
</evidence>
<keyword evidence="5 15" id="KW-0963">Cytoplasm</keyword>
<evidence type="ECO:0000256" key="15">
    <source>
        <dbReference type="HAMAP-Rule" id="MF_00339"/>
    </source>
</evidence>
<dbReference type="PANTHER" id="PTHR13697">
    <property type="entry name" value="PHOSPHOFRUCTOKINASE"/>
    <property type="match status" value="1"/>
</dbReference>
<dbReference type="PANTHER" id="PTHR13697:SF4">
    <property type="entry name" value="ATP-DEPENDENT 6-PHOSPHOFRUCTOKINASE"/>
    <property type="match status" value="1"/>
</dbReference>
<dbReference type="UniPathway" id="UPA00109">
    <property type="reaction ID" value="UER00182"/>
</dbReference>
<comment type="catalytic activity">
    <reaction evidence="14 15">
        <text>beta-D-fructose 6-phosphate + ATP = beta-D-fructose 1,6-bisphosphate + ADP + H(+)</text>
        <dbReference type="Rhea" id="RHEA:16109"/>
        <dbReference type="ChEBI" id="CHEBI:15378"/>
        <dbReference type="ChEBI" id="CHEBI:30616"/>
        <dbReference type="ChEBI" id="CHEBI:32966"/>
        <dbReference type="ChEBI" id="CHEBI:57634"/>
        <dbReference type="ChEBI" id="CHEBI:456216"/>
        <dbReference type="EC" id="2.7.1.11"/>
    </reaction>
</comment>
<evidence type="ECO:0000259" key="16">
    <source>
        <dbReference type="Pfam" id="PF00365"/>
    </source>
</evidence>
<name>A0A841QY00_9FIRM</name>
<comment type="caution">
    <text evidence="15">Lacks conserved residue(s) required for the propagation of feature annotation.</text>
</comment>
<keyword evidence="18" id="KW-1185">Reference proteome</keyword>
<dbReference type="GO" id="GO:0003872">
    <property type="term" value="F:6-phosphofructokinase activity"/>
    <property type="evidence" value="ECO:0007669"/>
    <property type="project" value="UniProtKB-UniRule"/>
</dbReference>
<dbReference type="AlphaFoldDB" id="A0A841QY00"/>
<evidence type="ECO:0000256" key="8">
    <source>
        <dbReference type="ARBA" id="ARBA00022723"/>
    </source>
</evidence>
<keyword evidence="12 15" id="KW-0460">Magnesium</keyword>
<evidence type="ECO:0000256" key="4">
    <source>
        <dbReference type="ARBA" id="ARBA00004679"/>
    </source>
</evidence>
<dbReference type="HAMAP" id="MF_00339">
    <property type="entry name" value="Phosphofructokinase_I_B1"/>
    <property type="match status" value="1"/>
</dbReference>
<feature type="binding site" evidence="15">
    <location>
        <begin position="103"/>
        <end position="106"/>
    </location>
    <ligand>
        <name>ATP</name>
        <dbReference type="ChEBI" id="CHEBI:30616"/>
    </ligand>
</feature>
<feature type="binding site" evidence="15">
    <location>
        <position position="12"/>
    </location>
    <ligand>
        <name>ATP</name>
        <dbReference type="ChEBI" id="CHEBI:30616"/>
    </ligand>
</feature>
<comment type="pathway">
    <text evidence="4 15">Carbohydrate degradation; glycolysis; D-glyceraldehyde 3-phosphate and glycerone phosphate from D-glucose: step 3/4.</text>
</comment>
<dbReference type="GO" id="GO:0048029">
    <property type="term" value="F:monosaccharide binding"/>
    <property type="evidence" value="ECO:0007669"/>
    <property type="project" value="TreeGrafter"/>
</dbReference>
<comment type="subcellular location">
    <subcellularLocation>
        <location evidence="3 15">Cytoplasm</location>
    </subcellularLocation>
</comment>
<comment type="cofactor">
    <cofactor evidence="1 15">
        <name>Mg(2+)</name>
        <dbReference type="ChEBI" id="CHEBI:18420"/>
    </cofactor>
</comment>
<dbReference type="InterPro" id="IPR035966">
    <property type="entry name" value="PKF_sf"/>
</dbReference>
<dbReference type="InterPro" id="IPR000023">
    <property type="entry name" value="Phosphofructokinase_dom"/>
</dbReference>
<gene>
    <name evidence="15" type="primary">pfkA</name>
    <name evidence="17" type="ORF">HNR45_000514</name>
</gene>
<evidence type="ECO:0000256" key="9">
    <source>
        <dbReference type="ARBA" id="ARBA00022741"/>
    </source>
</evidence>
<dbReference type="Proteomes" id="UP000591941">
    <property type="component" value="Unassembled WGS sequence"/>
</dbReference>
<dbReference type="GO" id="GO:0005524">
    <property type="term" value="F:ATP binding"/>
    <property type="evidence" value="ECO:0007669"/>
    <property type="project" value="UniProtKB-KW"/>
</dbReference>
<dbReference type="NCBIfam" id="NF002872">
    <property type="entry name" value="PRK03202.1"/>
    <property type="match status" value="1"/>
</dbReference>
<feature type="binding site" description="in other chain" evidence="15">
    <location>
        <begin position="250"/>
        <end position="253"/>
    </location>
    <ligand>
        <name>substrate</name>
        <note>ligand shared between dimeric partners</note>
    </ligand>
</feature>
<dbReference type="FunFam" id="3.40.50.460:FF:000002">
    <property type="entry name" value="ATP-dependent 6-phosphofructokinase"/>
    <property type="match status" value="1"/>
</dbReference>
<keyword evidence="11 15" id="KW-0067">ATP-binding</keyword>
<keyword evidence="9 15" id="KW-0547">Nucleotide-binding</keyword>
<evidence type="ECO:0000256" key="11">
    <source>
        <dbReference type="ARBA" id="ARBA00022840"/>
    </source>
</evidence>
<evidence type="ECO:0000256" key="6">
    <source>
        <dbReference type="ARBA" id="ARBA00022533"/>
    </source>
</evidence>
<feature type="binding site" evidence="15">
    <location>
        <position position="163"/>
    </location>
    <ligand>
        <name>substrate</name>
        <note>ligand shared between dimeric partners</note>
    </ligand>
</feature>
<dbReference type="RefSeq" id="WP_159823092.1">
    <property type="nucleotide sequence ID" value="NZ_CABWNB010000003.1"/>
</dbReference>
<feature type="binding site" description="in other chain" evidence="15">
    <location>
        <begin position="126"/>
        <end position="128"/>
    </location>
    <ligand>
        <name>substrate</name>
        <note>ligand shared between dimeric partners</note>
    </ligand>
</feature>
<dbReference type="GO" id="GO:0006002">
    <property type="term" value="P:fructose 6-phosphate metabolic process"/>
    <property type="evidence" value="ECO:0007669"/>
    <property type="project" value="InterPro"/>
</dbReference>
<evidence type="ECO:0000256" key="10">
    <source>
        <dbReference type="ARBA" id="ARBA00022777"/>
    </source>
</evidence>
<accession>A0A841QY00</accession>
<feature type="binding site" evidence="15">
    <location>
        <position position="104"/>
    </location>
    <ligand>
        <name>Mg(2+)</name>
        <dbReference type="ChEBI" id="CHEBI:18420"/>
        <note>catalytic</note>
    </ligand>
</feature>
<feature type="active site" description="Proton acceptor" evidence="15">
    <location>
        <position position="128"/>
    </location>
</feature>
<dbReference type="GO" id="GO:0061621">
    <property type="term" value="P:canonical glycolysis"/>
    <property type="evidence" value="ECO:0007669"/>
    <property type="project" value="TreeGrafter"/>
</dbReference>
<dbReference type="GeneID" id="93485790"/>
<dbReference type="EC" id="2.7.1.11" evidence="15"/>
<feature type="binding site" evidence="15">
    <location>
        <begin position="73"/>
        <end position="74"/>
    </location>
    <ligand>
        <name>ATP</name>
        <dbReference type="ChEBI" id="CHEBI:30616"/>
    </ligand>
</feature>
<dbReference type="Gene3D" id="3.40.50.460">
    <property type="entry name" value="Phosphofructokinase domain"/>
    <property type="match status" value="1"/>
</dbReference>
<evidence type="ECO:0000256" key="1">
    <source>
        <dbReference type="ARBA" id="ARBA00001946"/>
    </source>
</evidence>
<evidence type="ECO:0000256" key="7">
    <source>
        <dbReference type="ARBA" id="ARBA00022679"/>
    </source>
</evidence>
<protein>
    <recommendedName>
        <fullName evidence="15">ATP-dependent 6-phosphofructokinase</fullName>
        <shortName evidence="15">ATP-PFK</shortName>
        <shortName evidence="15">Phosphofructokinase</shortName>
        <ecNumber evidence="15">2.7.1.11</ecNumber>
    </recommendedName>
    <alternativeName>
        <fullName evidence="15">Phosphohexokinase</fullName>
    </alternativeName>
</protein>
<organism evidence="17 18">
    <name type="scientific">Negativicoccus succinicivorans</name>
    <dbReference type="NCBI Taxonomy" id="620903"/>
    <lineage>
        <taxon>Bacteria</taxon>
        <taxon>Bacillati</taxon>
        <taxon>Bacillota</taxon>
        <taxon>Negativicutes</taxon>
        <taxon>Veillonellales</taxon>
        <taxon>Veillonellaceae</taxon>
        <taxon>Negativicoccus</taxon>
    </lineage>
</organism>
<comment type="similarity">
    <text evidence="15">Belongs to the phosphofructokinase type A (PFKA) family. ATP-dependent PFK group I subfamily. Prokaryotic clade 'B1' sub-subfamily.</text>
</comment>
<evidence type="ECO:0000256" key="14">
    <source>
        <dbReference type="ARBA" id="ARBA00048070"/>
    </source>
</evidence>
<dbReference type="EMBL" id="JACHHI010000002">
    <property type="protein sequence ID" value="MBB6477484.1"/>
    <property type="molecule type" value="Genomic_DNA"/>
</dbReference>
<keyword evidence="6 15" id="KW-0021">Allosteric enzyme</keyword>
<feature type="binding site" description="in other chain" evidence="15">
    <location>
        <begin position="170"/>
        <end position="172"/>
    </location>
    <ligand>
        <name>substrate</name>
        <note>ligand shared between dimeric partners</note>
    </ligand>
</feature>
<dbReference type="InterPro" id="IPR012828">
    <property type="entry name" value="PFKA_ATP_prok"/>
</dbReference>
<comment type="caution">
    <text evidence="17">The sequence shown here is derived from an EMBL/GenBank/DDBJ whole genome shotgun (WGS) entry which is preliminary data.</text>
</comment>